<protein>
    <submittedName>
        <fullName evidence="1">Uncharacterized protein</fullName>
    </submittedName>
</protein>
<accession>A0A8H6N4Q9</accession>
<sequence>MVRTGYHKWGYVIYRCAYDDDDLWNRYLAELKKNIYNDLVRAGRADILGDYPQWDGIENCDSLDNASKADVGSHFAGCVSEPIAYQHCKTVKNPLAAGSINRFRYCLYVDQKCLGTLEQFQNFCLTDGL</sequence>
<organism evidence="1 2">
    <name type="scientific">Colletotrichum sojae</name>
    <dbReference type="NCBI Taxonomy" id="2175907"/>
    <lineage>
        <taxon>Eukaryota</taxon>
        <taxon>Fungi</taxon>
        <taxon>Dikarya</taxon>
        <taxon>Ascomycota</taxon>
        <taxon>Pezizomycotina</taxon>
        <taxon>Sordariomycetes</taxon>
        <taxon>Hypocreomycetidae</taxon>
        <taxon>Glomerellales</taxon>
        <taxon>Glomerellaceae</taxon>
        <taxon>Colletotrichum</taxon>
        <taxon>Colletotrichum orchidearum species complex</taxon>
    </lineage>
</organism>
<evidence type="ECO:0000313" key="2">
    <source>
        <dbReference type="Proteomes" id="UP000652219"/>
    </source>
</evidence>
<name>A0A8H6N4Q9_9PEZI</name>
<proteinExistence type="predicted"/>
<gene>
    <name evidence="1" type="ORF">CSOJ01_01286</name>
</gene>
<reference evidence="1 2" key="1">
    <citation type="journal article" date="2020" name="Phytopathology">
        <title>Genome Sequence Resources of Colletotrichum truncatum, C. plurivorum, C. musicola, and C. sojae: Four Species Pathogenic to Soybean (Glycine max).</title>
        <authorList>
            <person name="Rogerio F."/>
            <person name="Boufleur T.R."/>
            <person name="Ciampi-Guillardi M."/>
            <person name="Sukno S.A."/>
            <person name="Thon M.R."/>
            <person name="Massola Junior N.S."/>
            <person name="Baroncelli R."/>
        </authorList>
    </citation>
    <scope>NUCLEOTIDE SEQUENCE [LARGE SCALE GENOMIC DNA]</scope>
    <source>
        <strain evidence="1 2">LFN0009</strain>
    </source>
</reference>
<dbReference type="AlphaFoldDB" id="A0A8H6N4Q9"/>
<dbReference type="Proteomes" id="UP000652219">
    <property type="component" value="Unassembled WGS sequence"/>
</dbReference>
<dbReference type="EMBL" id="WIGN01000009">
    <property type="protein sequence ID" value="KAF6819543.1"/>
    <property type="molecule type" value="Genomic_DNA"/>
</dbReference>
<comment type="caution">
    <text evidence="1">The sequence shown here is derived from an EMBL/GenBank/DDBJ whole genome shotgun (WGS) entry which is preliminary data.</text>
</comment>
<evidence type="ECO:0000313" key="1">
    <source>
        <dbReference type="EMBL" id="KAF6819543.1"/>
    </source>
</evidence>
<keyword evidence="2" id="KW-1185">Reference proteome</keyword>